<organism evidence="2 3">
    <name type="scientific">Aureobasidium pullulans</name>
    <name type="common">Black yeast</name>
    <name type="synonym">Pullularia pullulans</name>
    <dbReference type="NCBI Taxonomy" id="5580"/>
    <lineage>
        <taxon>Eukaryota</taxon>
        <taxon>Fungi</taxon>
        <taxon>Dikarya</taxon>
        <taxon>Ascomycota</taxon>
        <taxon>Pezizomycotina</taxon>
        <taxon>Dothideomycetes</taxon>
        <taxon>Dothideomycetidae</taxon>
        <taxon>Dothideales</taxon>
        <taxon>Saccotheciaceae</taxon>
        <taxon>Aureobasidium</taxon>
    </lineage>
</organism>
<gene>
    <name evidence="2" type="ORF">D6D01_03795</name>
</gene>
<dbReference type="EMBL" id="QZBD01000112">
    <property type="protein sequence ID" value="THY28678.1"/>
    <property type="molecule type" value="Genomic_DNA"/>
</dbReference>
<evidence type="ECO:0000313" key="2">
    <source>
        <dbReference type="EMBL" id="THY28678.1"/>
    </source>
</evidence>
<feature type="compositionally biased region" description="Acidic residues" evidence="1">
    <location>
        <begin position="79"/>
        <end position="91"/>
    </location>
</feature>
<feature type="compositionally biased region" description="Basic and acidic residues" evidence="1">
    <location>
        <begin position="98"/>
        <end position="121"/>
    </location>
</feature>
<dbReference type="AlphaFoldDB" id="A0A4S9LHB8"/>
<evidence type="ECO:0000313" key="3">
    <source>
        <dbReference type="Proteomes" id="UP000306584"/>
    </source>
</evidence>
<feature type="region of interest" description="Disordered" evidence="1">
    <location>
        <begin position="40"/>
        <end position="157"/>
    </location>
</feature>
<dbReference type="Proteomes" id="UP000306584">
    <property type="component" value="Unassembled WGS sequence"/>
</dbReference>
<comment type="caution">
    <text evidence="2">The sequence shown here is derived from an EMBL/GenBank/DDBJ whole genome shotgun (WGS) entry which is preliminary data.</text>
</comment>
<reference evidence="2 3" key="1">
    <citation type="submission" date="2018-10" db="EMBL/GenBank/DDBJ databases">
        <title>Fifty Aureobasidium pullulans genomes reveal a recombining polyextremotolerant generalist.</title>
        <authorList>
            <person name="Gostincar C."/>
            <person name="Turk M."/>
            <person name="Zajc J."/>
            <person name="Gunde-Cimerman N."/>
        </authorList>
    </citation>
    <scope>NUCLEOTIDE SEQUENCE [LARGE SCALE GENOMIC DNA]</scope>
    <source>
        <strain evidence="2 3">EXF-6604</strain>
    </source>
</reference>
<evidence type="ECO:0000256" key="1">
    <source>
        <dbReference type="SAM" id="MobiDB-lite"/>
    </source>
</evidence>
<sequence length="157" mass="18052">MPVYDLKGRQEAWMYSMGHKGHRRLNPTAYLNMEGVIDENPEEACGHPSRIDWDSLDRDSEFDSDEIHPPVFYASEPGGFDDDTRDSDTSTEDSGNGSRDHDSHRWESDNEIRERYLHAEESDSDTEESDSDTEPPRNFRPRRVYPGQSAETAINID</sequence>
<protein>
    <submittedName>
        <fullName evidence="2">Uncharacterized protein</fullName>
    </submittedName>
</protein>
<accession>A0A4S9LHB8</accession>
<proteinExistence type="predicted"/>
<feature type="compositionally biased region" description="Acidic residues" evidence="1">
    <location>
        <begin position="122"/>
        <end position="133"/>
    </location>
</feature>
<feature type="compositionally biased region" description="Basic and acidic residues" evidence="1">
    <location>
        <begin position="49"/>
        <end position="68"/>
    </location>
</feature>
<name>A0A4S9LHB8_AURPU</name>